<evidence type="ECO:0000256" key="1">
    <source>
        <dbReference type="SAM" id="MobiDB-lite"/>
    </source>
</evidence>
<gene>
    <name evidence="2" type="ORF">LX83_001443</name>
</gene>
<name>A0AAE3KJR3_9PSEU</name>
<feature type="compositionally biased region" description="Basic and acidic residues" evidence="1">
    <location>
        <begin position="257"/>
        <end position="301"/>
    </location>
</feature>
<evidence type="ECO:0000313" key="3">
    <source>
        <dbReference type="Proteomes" id="UP001206128"/>
    </source>
</evidence>
<feature type="region of interest" description="Disordered" evidence="1">
    <location>
        <begin position="372"/>
        <end position="394"/>
    </location>
</feature>
<protein>
    <submittedName>
        <fullName evidence="2">Uncharacterized protein</fullName>
    </submittedName>
</protein>
<reference evidence="2" key="1">
    <citation type="submission" date="2022-06" db="EMBL/GenBank/DDBJ databases">
        <title>Genomic Encyclopedia of Archaeal and Bacterial Type Strains, Phase II (KMG-II): from individual species to whole genera.</title>
        <authorList>
            <person name="Goeker M."/>
        </authorList>
    </citation>
    <scope>NUCLEOTIDE SEQUENCE</scope>
    <source>
        <strain evidence="2">DSM 43935</strain>
    </source>
</reference>
<feature type="region of interest" description="Disordered" evidence="1">
    <location>
        <begin position="210"/>
        <end position="353"/>
    </location>
</feature>
<feature type="compositionally biased region" description="Gly residues" evidence="1">
    <location>
        <begin position="210"/>
        <end position="225"/>
    </location>
</feature>
<organism evidence="2 3">
    <name type="scientific">Goodfellowiella coeruleoviolacea</name>
    <dbReference type="NCBI Taxonomy" id="334858"/>
    <lineage>
        <taxon>Bacteria</taxon>
        <taxon>Bacillati</taxon>
        <taxon>Actinomycetota</taxon>
        <taxon>Actinomycetes</taxon>
        <taxon>Pseudonocardiales</taxon>
        <taxon>Pseudonocardiaceae</taxon>
        <taxon>Goodfellowiella</taxon>
    </lineage>
</organism>
<keyword evidence="3" id="KW-1185">Reference proteome</keyword>
<feature type="compositionally biased region" description="Basic and acidic residues" evidence="1">
    <location>
        <begin position="523"/>
        <end position="547"/>
    </location>
</feature>
<feature type="compositionally biased region" description="Polar residues" evidence="1">
    <location>
        <begin position="548"/>
        <end position="563"/>
    </location>
</feature>
<sequence length="602" mass="64041">MSDVGDGAGLPVRLHDLLLGFAGRLDDDALSQIRELIAVAECDRAVELMVGCLVAGNVEVSEDERDEVDWLLDEVRSERALAGLLRVVDTVPEPRHRFTVEAEPEQGLADALGRVVDALPDIRSVQCVWRTTPAGRTPGPLPQRVVLVDIGAAGHAPATAYRIEEVLRKANIHAAVEVLRTGLQLGEYHAAALAEAVPVPLHSGGYSGGTGFADDGGGGRYGESGGRPVPASHVRSVGRRSAKRESPADSRGSASRGDPRAENRVETRVEPVAEVGQDSRAEHRTGARAGTRTDPRAEIRAEPPAPASDEATQYQQTDYTSDYQQNDYQQSDYQQSDYQSEDYQQGDYQQGEHQLVEHQLVEQPGITEAPAVAQQAVRETHAHTSQQQSGREAHALVEQHSLVDSRGVEHTYSRPGQGADLAAPQAPRTGQPGPTTVQPMPVLPPPVYQAPSGGDALPVLPPPVYQPSASESVTAEMSPAELAELRAALADPAAPPPAGVRRGGAEEVPAPSSMQLPASVDAKLNDRERDLLRQLHEELAQREKKSASESTGGWQVNRNQPNGYGQRGVPGAWGSSGPAPETGNAPPPPNQNRGGNPYSSAG</sequence>
<dbReference type="Proteomes" id="UP001206128">
    <property type="component" value="Unassembled WGS sequence"/>
</dbReference>
<accession>A0AAE3KJR3</accession>
<proteinExistence type="predicted"/>
<feature type="compositionally biased region" description="Low complexity" evidence="1">
    <location>
        <begin position="479"/>
        <end position="492"/>
    </location>
</feature>
<feature type="compositionally biased region" description="Low complexity" evidence="1">
    <location>
        <begin position="591"/>
        <end position="602"/>
    </location>
</feature>
<evidence type="ECO:0000313" key="2">
    <source>
        <dbReference type="EMBL" id="MCP2164603.1"/>
    </source>
</evidence>
<dbReference type="EMBL" id="JAMTCK010000003">
    <property type="protein sequence ID" value="MCP2164603.1"/>
    <property type="molecule type" value="Genomic_DNA"/>
</dbReference>
<comment type="caution">
    <text evidence="2">The sequence shown here is derived from an EMBL/GenBank/DDBJ whole genome shotgun (WGS) entry which is preliminary data.</text>
</comment>
<dbReference type="AlphaFoldDB" id="A0AAE3KJR3"/>
<dbReference type="RefSeq" id="WP_253768421.1">
    <property type="nucleotide sequence ID" value="NZ_JAMTCK010000003.1"/>
</dbReference>
<feature type="region of interest" description="Disordered" evidence="1">
    <location>
        <begin position="408"/>
        <end position="602"/>
    </location>
</feature>
<feature type="compositionally biased region" description="Low complexity" evidence="1">
    <location>
        <begin position="312"/>
        <end position="349"/>
    </location>
</feature>